<accession>X8AG06</accession>
<feature type="region of interest" description="Disordered" evidence="1">
    <location>
        <begin position="31"/>
        <end position="70"/>
    </location>
</feature>
<name>X8AG06_MYCXE</name>
<dbReference type="AlphaFoldDB" id="X8AG06"/>
<dbReference type="PATRIC" id="fig|1299334.3.peg.6431"/>
<sequence length="70" mass="7198">MQSRRAASVTLASRWPGAASGPLRRLRAVGIGRTSDGTPSPRGVQAANHGLAMSGGTADRPPLLQSVLSY</sequence>
<evidence type="ECO:0000256" key="1">
    <source>
        <dbReference type="SAM" id="MobiDB-lite"/>
    </source>
</evidence>
<proteinExistence type="predicted"/>
<gene>
    <name evidence="2" type="ORF">I553_4756</name>
</gene>
<organism evidence="2">
    <name type="scientific">Mycobacterium xenopi 4042</name>
    <dbReference type="NCBI Taxonomy" id="1299334"/>
    <lineage>
        <taxon>Bacteria</taxon>
        <taxon>Bacillati</taxon>
        <taxon>Actinomycetota</taxon>
        <taxon>Actinomycetes</taxon>
        <taxon>Mycobacteriales</taxon>
        <taxon>Mycobacteriaceae</taxon>
        <taxon>Mycobacterium</taxon>
    </lineage>
</organism>
<evidence type="ECO:0000313" key="2">
    <source>
        <dbReference type="EMBL" id="EUA30499.1"/>
    </source>
</evidence>
<comment type="caution">
    <text evidence="2">The sequence shown here is derived from an EMBL/GenBank/DDBJ whole genome shotgun (WGS) entry which is preliminary data.</text>
</comment>
<dbReference type="EMBL" id="JAOB01000060">
    <property type="protein sequence ID" value="EUA30499.1"/>
    <property type="molecule type" value="Genomic_DNA"/>
</dbReference>
<protein>
    <submittedName>
        <fullName evidence="2">Uncharacterized protein</fullName>
    </submittedName>
</protein>
<reference evidence="2" key="1">
    <citation type="submission" date="2014-01" db="EMBL/GenBank/DDBJ databases">
        <authorList>
            <person name="Brown-Elliot B."/>
            <person name="Wallace R."/>
            <person name="Lenaerts A."/>
            <person name="Ordway D."/>
            <person name="DeGroote M.A."/>
            <person name="Parker T."/>
            <person name="Sizemore C."/>
            <person name="Tallon L.J."/>
            <person name="Sadzewicz L.K."/>
            <person name="Sengamalay N."/>
            <person name="Fraser C.M."/>
            <person name="Hine E."/>
            <person name="Shefchek K.A."/>
            <person name="Das S.P."/>
            <person name="Tettelin H."/>
        </authorList>
    </citation>
    <scope>NUCLEOTIDE SEQUENCE [LARGE SCALE GENOMIC DNA]</scope>
    <source>
        <strain evidence="2">4042</strain>
    </source>
</reference>